<evidence type="ECO:0000256" key="1">
    <source>
        <dbReference type="ARBA" id="ARBA00001933"/>
    </source>
</evidence>
<comment type="cofactor">
    <cofactor evidence="1">
        <name>pyridoxal 5'-phosphate</name>
        <dbReference type="ChEBI" id="CHEBI:597326"/>
    </cofactor>
</comment>
<dbReference type="Pfam" id="PF00155">
    <property type="entry name" value="Aminotran_1_2"/>
    <property type="match status" value="1"/>
</dbReference>
<dbReference type="InterPro" id="IPR015422">
    <property type="entry name" value="PyrdxlP-dep_Trfase_small"/>
</dbReference>
<comment type="caution">
    <text evidence="4">The sequence shown here is derived from an EMBL/GenBank/DDBJ whole genome shotgun (WGS) entry which is preliminary data.</text>
</comment>
<protein>
    <submittedName>
        <fullName evidence="4">7-keto-8-aminopelargonate synthetase-like enzyme</fullName>
    </submittedName>
</protein>
<feature type="domain" description="Aminotransferase class I/classII large" evidence="3">
    <location>
        <begin position="110"/>
        <end position="386"/>
    </location>
</feature>
<keyword evidence="2" id="KW-0808">Transferase</keyword>
<proteinExistence type="predicted"/>
<accession>A0ABU1K868</accession>
<dbReference type="InterPro" id="IPR015424">
    <property type="entry name" value="PyrdxlP-dep_Trfase"/>
</dbReference>
<evidence type="ECO:0000313" key="5">
    <source>
        <dbReference type="Proteomes" id="UP001257659"/>
    </source>
</evidence>
<dbReference type="Gene3D" id="3.40.630.30">
    <property type="match status" value="1"/>
</dbReference>
<dbReference type="EMBL" id="JAVDQA010000008">
    <property type="protein sequence ID" value="MDR6301816.1"/>
    <property type="molecule type" value="Genomic_DNA"/>
</dbReference>
<reference evidence="4 5" key="1">
    <citation type="submission" date="2023-07" db="EMBL/GenBank/DDBJ databases">
        <title>Genomic Encyclopedia of Type Strains, Phase IV (KMG-IV): sequencing the most valuable type-strain genomes for metagenomic binning, comparative biology and taxonomic classification.</title>
        <authorList>
            <person name="Goeker M."/>
        </authorList>
    </citation>
    <scope>NUCLEOTIDE SEQUENCE [LARGE SCALE GENOMIC DNA]</scope>
    <source>
        <strain evidence="4 5">DSM 102814</strain>
    </source>
</reference>
<gene>
    <name evidence="4" type="ORF">GGR31_002488</name>
</gene>
<dbReference type="RefSeq" id="WP_309729597.1">
    <property type="nucleotide sequence ID" value="NZ_JAVDQA010000008.1"/>
</dbReference>
<dbReference type="Proteomes" id="UP001257659">
    <property type="component" value="Unassembled WGS sequence"/>
</dbReference>
<dbReference type="SUPFAM" id="SSF53383">
    <property type="entry name" value="PLP-dependent transferases"/>
    <property type="match status" value="1"/>
</dbReference>
<dbReference type="PANTHER" id="PTHR13693">
    <property type="entry name" value="CLASS II AMINOTRANSFERASE/8-AMINO-7-OXONONANOATE SYNTHASE"/>
    <property type="match status" value="1"/>
</dbReference>
<dbReference type="InterPro" id="IPR004839">
    <property type="entry name" value="Aminotransferase_I/II_large"/>
</dbReference>
<name>A0ABU1K868_9FLAO</name>
<dbReference type="Gene3D" id="3.40.640.10">
    <property type="entry name" value="Type I PLP-dependent aspartate aminotransferase-like (Major domain)"/>
    <property type="match status" value="1"/>
</dbReference>
<evidence type="ECO:0000313" key="4">
    <source>
        <dbReference type="EMBL" id="MDR6301816.1"/>
    </source>
</evidence>
<dbReference type="InterPro" id="IPR016181">
    <property type="entry name" value="Acyl_CoA_acyltransferase"/>
</dbReference>
<organism evidence="4 5">
    <name type="scientific">Mesonia maritima</name>
    <dbReference type="NCBI Taxonomy" id="1793873"/>
    <lineage>
        <taxon>Bacteria</taxon>
        <taxon>Pseudomonadati</taxon>
        <taxon>Bacteroidota</taxon>
        <taxon>Flavobacteriia</taxon>
        <taxon>Flavobacteriales</taxon>
        <taxon>Flavobacteriaceae</taxon>
        <taxon>Mesonia</taxon>
    </lineage>
</organism>
<evidence type="ECO:0000256" key="2">
    <source>
        <dbReference type="ARBA" id="ARBA00022679"/>
    </source>
</evidence>
<dbReference type="InterPro" id="IPR050087">
    <property type="entry name" value="AON_synthase_class-II"/>
</dbReference>
<keyword evidence="5" id="KW-1185">Reference proteome</keyword>
<dbReference type="Gene3D" id="3.90.1150.10">
    <property type="entry name" value="Aspartate Aminotransferase, domain 1"/>
    <property type="match status" value="1"/>
</dbReference>
<sequence length="802" mass="91932">MAQIKHNHFLDTVDRVFSHAKDCNILHLQAEGTYFDGRFIEIKGKKLYHFGTTGYLGLEQDPRLKKGAIDAIRNYGTQYPLSKSYIAHPLYQELEGLIEQLYEQPVIIAKNATLAHMAALPVLVGDRDMIILDHQVHWSVQDAAKRLKLRGVKIVLLRHNRLDLLEEKIKEWGSKAEHIWYMADGVYSMYGDFAPVKQLQNLAEKYPQLRLYFDDVHGMSWAGSKGRGYVFQEMGRVPKHSVIIGTLSKTFGANGSLIICGDPQWHEKIKNFGGSLTFSAQLDPASVGAAIASAKIHLSKEIEAMQKALQSKVHYFNRLIEEAHLPLVAHNNSPVYFLATGIPETGYTLTQALLKEGFYVNMGLFPAVPSKNTGLRITLSKHNQKEEIYALVQALKSLYPKVMKATGNSFVQLRAAFQQDFYGLKEISSTVSEDVNCQRVESIQDIAPEEWNTHMKGKGILDWNGLKFTEEAFKESTTAHEAWQFFYFRMVDAENELIVLAAFSLSRWKDDVLAPESLSKQIEEHRKKDPFWRSSPVLSLGSLFSDGLPFYCNTKHSAYKKAMRMLFQQLDTLARKHKVAQIVWRDFPFNNSWEAYFLKQGYIPIAMPEVALVEKMTWKNRNGFLQTLSSRSRKHFKKDILPYQDLVNVQVEEKVTAVRLGAFYELFTAVHQRNKGLNTFRYPIAVFKKMNSSPQWEFIVISTNNRAEEILLGVMFCYKSEQEIYVPSLIGINYTHNQTYATYRQLLFESLQQAKRLGFKKVDWGISANFEKRKLGAQLYPQKAYIKAENNFLMDELETQVG</sequence>
<dbReference type="SUPFAM" id="SSF55729">
    <property type="entry name" value="Acyl-CoA N-acyltransferases (Nat)"/>
    <property type="match status" value="1"/>
</dbReference>
<evidence type="ECO:0000259" key="3">
    <source>
        <dbReference type="Pfam" id="PF00155"/>
    </source>
</evidence>
<dbReference type="InterPro" id="IPR015421">
    <property type="entry name" value="PyrdxlP-dep_Trfase_major"/>
</dbReference>